<evidence type="ECO:0000313" key="4">
    <source>
        <dbReference type="EMBL" id="ROU08303.1"/>
    </source>
</evidence>
<evidence type="ECO:0000259" key="3">
    <source>
        <dbReference type="PROSITE" id="PS50994"/>
    </source>
</evidence>
<dbReference type="Pfam" id="PF01527">
    <property type="entry name" value="HTH_Tnp_1"/>
    <property type="match status" value="1"/>
</dbReference>
<gene>
    <name evidence="4" type="ORF">EB837_26335</name>
</gene>
<evidence type="ECO:0000256" key="1">
    <source>
        <dbReference type="ARBA" id="ARBA00009964"/>
    </source>
</evidence>
<name>A0A3N2RLG4_9ENTR</name>
<dbReference type="InterPro" id="IPR050900">
    <property type="entry name" value="Transposase_IS3/IS150/IS904"/>
</dbReference>
<comment type="caution">
    <text evidence="4">The sequence shown here is derived from an EMBL/GenBank/DDBJ whole genome shotgun (WGS) entry which is preliminary data.</text>
</comment>
<dbReference type="EMBL" id="RHFN01000090">
    <property type="protein sequence ID" value="ROU08303.1"/>
    <property type="molecule type" value="Genomic_DNA"/>
</dbReference>
<dbReference type="NCBIfam" id="NF033516">
    <property type="entry name" value="transpos_IS3"/>
    <property type="match status" value="1"/>
</dbReference>
<dbReference type="Gene3D" id="3.30.420.10">
    <property type="entry name" value="Ribonuclease H-like superfamily/Ribonuclease H"/>
    <property type="match status" value="1"/>
</dbReference>
<keyword evidence="2" id="KW-0175">Coiled coil</keyword>
<dbReference type="RefSeq" id="WP_123652889.1">
    <property type="nucleotide sequence ID" value="NZ_RHFN01000090.1"/>
</dbReference>
<dbReference type="SUPFAM" id="SSF53098">
    <property type="entry name" value="Ribonuclease H-like"/>
    <property type="match status" value="1"/>
</dbReference>
<comment type="similarity">
    <text evidence="1">Belongs to the transposase 8 family.</text>
</comment>
<accession>A0A3N2RLG4</accession>
<dbReference type="Pfam" id="PF13333">
    <property type="entry name" value="rve_2"/>
    <property type="match status" value="1"/>
</dbReference>
<dbReference type="PANTHER" id="PTHR46889">
    <property type="entry name" value="TRANSPOSASE INSF FOR INSERTION SEQUENCE IS3B-RELATED"/>
    <property type="match status" value="1"/>
</dbReference>
<evidence type="ECO:0000313" key="5">
    <source>
        <dbReference type="Proteomes" id="UP000268051"/>
    </source>
</evidence>
<dbReference type="InterPro" id="IPR048020">
    <property type="entry name" value="Transpos_IS3"/>
</dbReference>
<dbReference type="PROSITE" id="PS50994">
    <property type="entry name" value="INTEGRASE"/>
    <property type="match status" value="1"/>
</dbReference>
<protein>
    <submittedName>
        <fullName evidence="4">IS3 family transposase</fullName>
    </submittedName>
</protein>
<dbReference type="PANTHER" id="PTHR46889:SF4">
    <property type="entry name" value="TRANSPOSASE INSO FOR INSERTION SEQUENCE ELEMENT IS911B-RELATED"/>
    <property type="match status" value="1"/>
</dbReference>
<evidence type="ECO:0000256" key="2">
    <source>
        <dbReference type="SAM" id="Coils"/>
    </source>
</evidence>
<dbReference type="InterPro" id="IPR036397">
    <property type="entry name" value="RNaseH_sf"/>
</dbReference>
<dbReference type="InterPro" id="IPR025948">
    <property type="entry name" value="HTH-like_dom"/>
</dbReference>
<dbReference type="Pfam" id="PF00665">
    <property type="entry name" value="rve"/>
    <property type="match status" value="1"/>
</dbReference>
<dbReference type="AlphaFoldDB" id="A0A3N2RLG4"/>
<dbReference type="InterPro" id="IPR002514">
    <property type="entry name" value="Transposase_8"/>
</dbReference>
<dbReference type="Proteomes" id="UP000268051">
    <property type="component" value="Unassembled WGS sequence"/>
</dbReference>
<feature type="coiled-coil region" evidence="2">
    <location>
        <begin position="56"/>
        <end position="83"/>
    </location>
</feature>
<dbReference type="GO" id="GO:0004803">
    <property type="term" value="F:transposase activity"/>
    <property type="evidence" value="ECO:0007669"/>
    <property type="project" value="InterPro"/>
</dbReference>
<dbReference type="GO" id="GO:0003677">
    <property type="term" value="F:DNA binding"/>
    <property type="evidence" value="ECO:0007669"/>
    <property type="project" value="InterPro"/>
</dbReference>
<dbReference type="Pfam" id="PF13276">
    <property type="entry name" value="HTH_21"/>
    <property type="match status" value="1"/>
</dbReference>
<dbReference type="InterPro" id="IPR012337">
    <property type="entry name" value="RNaseH-like_sf"/>
</dbReference>
<dbReference type="InterPro" id="IPR009057">
    <property type="entry name" value="Homeodomain-like_sf"/>
</dbReference>
<dbReference type="Gene3D" id="1.10.10.60">
    <property type="entry name" value="Homeodomain-like"/>
    <property type="match status" value="1"/>
</dbReference>
<dbReference type="InterPro" id="IPR001584">
    <property type="entry name" value="Integrase_cat-core"/>
</dbReference>
<dbReference type="GO" id="GO:0015074">
    <property type="term" value="P:DNA integration"/>
    <property type="evidence" value="ECO:0007669"/>
    <property type="project" value="InterPro"/>
</dbReference>
<dbReference type="OrthoDB" id="9810995at2"/>
<feature type="domain" description="Integrase catalytic" evidence="3">
    <location>
        <begin position="213"/>
        <end position="376"/>
    </location>
</feature>
<organism evidence="4 5">
    <name type="scientific">Kluyvera ascorbata</name>
    <dbReference type="NCBI Taxonomy" id="51288"/>
    <lineage>
        <taxon>Bacteria</taxon>
        <taxon>Pseudomonadati</taxon>
        <taxon>Pseudomonadota</taxon>
        <taxon>Gammaproteobacteria</taxon>
        <taxon>Enterobacterales</taxon>
        <taxon>Enterobacteriaceae</taxon>
        <taxon>Kluyvera</taxon>
    </lineage>
</organism>
<dbReference type="SUPFAM" id="SSF46689">
    <property type="entry name" value="Homeodomain-like"/>
    <property type="match status" value="1"/>
</dbReference>
<proteinExistence type="inferred from homology"/>
<reference evidence="4 5" key="1">
    <citation type="submission" date="2018-10" db="EMBL/GenBank/DDBJ databases">
        <title>Horizontal transference of carbapenem resistance between Klebsiella pneumoniae and Kluyvera ascorbata during abdominal infection: a case report.</title>
        <authorList>
            <person name="Raro O.H.F."/>
            <person name="Lima-Morales D."/>
            <person name="Barth A.L."/>
            <person name="Paim T.G.S."/>
            <person name="Mott M.P."/>
            <person name="Riche C.V.W."/>
            <person name="Teixeira U.F."/>
            <person name="Waechter F."/>
            <person name="Dias C.A.G."/>
        </authorList>
    </citation>
    <scope>NUCLEOTIDE SEQUENCE [LARGE SCALE GENOMIC DNA]</scope>
    <source>
        <strain evidence="4 5">OT2</strain>
    </source>
</reference>
<dbReference type="GO" id="GO:0006313">
    <property type="term" value="P:DNA transposition"/>
    <property type="evidence" value="ECO:0007669"/>
    <property type="project" value="InterPro"/>
</dbReference>
<sequence length="382" mass="44825">MSGKRYPEEFKTEAVKQVVDRGYSVASVATRLDITTHSLYAWIKKYGPDSSTNKEQSDAQAEIRRLQKELKRVTDERDIFKKSRGVLRKAVRLRYAFIRDNTCCWPVRLLCRVLDVHPSGFYAWLQQPHSQRHQADLRLTGQIKQFWLESGCVYGYRKIHLDLRDSGQPCGVNRVWRLMKRVGIKAQVGYRSPRARKGEASIVSPNRLQRQFNPDAPDERWVTDITYIRTHEGWLYLAVVVDLFSRKIIGWSMQSRMTKDIVLNALLMAVWRRNPQKQVLVHSDQGSQYTSHEWQSFLKSHGLEGSMSRRGNCHDNAVAESFFQLLKRERIKKKIYGTREEARSDIFDYIEMFYNSKRRHGSSDDMSPTEYENQYYQRLGSV</sequence>